<reference evidence="1" key="2">
    <citation type="submission" date="2015-06" db="UniProtKB">
        <authorList>
            <consortium name="EnsemblMetazoa"/>
        </authorList>
    </citation>
    <scope>IDENTIFICATION</scope>
</reference>
<protein>
    <submittedName>
        <fullName evidence="1">Uncharacterized protein</fullName>
    </submittedName>
</protein>
<dbReference type="HOGENOM" id="CLU_2336295_0_0_1"/>
<proteinExistence type="predicted"/>
<organism evidence="1 2">
    <name type="scientific">Tetranychus urticae</name>
    <name type="common">Two-spotted spider mite</name>
    <dbReference type="NCBI Taxonomy" id="32264"/>
    <lineage>
        <taxon>Eukaryota</taxon>
        <taxon>Metazoa</taxon>
        <taxon>Ecdysozoa</taxon>
        <taxon>Arthropoda</taxon>
        <taxon>Chelicerata</taxon>
        <taxon>Arachnida</taxon>
        <taxon>Acari</taxon>
        <taxon>Acariformes</taxon>
        <taxon>Trombidiformes</taxon>
        <taxon>Prostigmata</taxon>
        <taxon>Eleutherengona</taxon>
        <taxon>Raphignathae</taxon>
        <taxon>Tetranychoidea</taxon>
        <taxon>Tetranychidae</taxon>
        <taxon>Tetranychus</taxon>
    </lineage>
</organism>
<dbReference type="EMBL" id="CAEY01000081">
    <property type="status" value="NOT_ANNOTATED_CDS"/>
    <property type="molecule type" value="Genomic_DNA"/>
</dbReference>
<name>T1KI04_TETUR</name>
<evidence type="ECO:0000313" key="2">
    <source>
        <dbReference type="Proteomes" id="UP000015104"/>
    </source>
</evidence>
<accession>T1KI04</accession>
<dbReference type="AlphaFoldDB" id="T1KI04"/>
<dbReference type="Proteomes" id="UP000015104">
    <property type="component" value="Unassembled WGS sequence"/>
</dbReference>
<reference evidence="2" key="1">
    <citation type="submission" date="2011-08" db="EMBL/GenBank/DDBJ databases">
        <authorList>
            <person name="Rombauts S."/>
        </authorList>
    </citation>
    <scope>NUCLEOTIDE SEQUENCE</scope>
    <source>
        <strain evidence="2">London</strain>
    </source>
</reference>
<keyword evidence="2" id="KW-1185">Reference proteome</keyword>
<sequence>MVNQPEAGVVLASEFLGVWLEITEQIQPKRLIFAAEYLQSLNYVFGTQKQSRKRCLKIISQVSDYNARHRIKIILVSDLRLNHTYNNAKFETDTVCGS</sequence>
<evidence type="ECO:0000313" key="1">
    <source>
        <dbReference type="EnsemblMetazoa" id="tetur11g06300.1"/>
    </source>
</evidence>
<dbReference type="EnsemblMetazoa" id="tetur11g06300.1">
    <property type="protein sequence ID" value="tetur11g06300.1"/>
    <property type="gene ID" value="tetur11g06300"/>
</dbReference>